<keyword evidence="4" id="KW-0238">DNA-binding</keyword>
<evidence type="ECO:0000313" key="10">
    <source>
        <dbReference type="EMBL" id="KAJ8436937.1"/>
    </source>
</evidence>
<dbReference type="Proteomes" id="UP001153076">
    <property type="component" value="Unassembled WGS sequence"/>
</dbReference>
<dbReference type="PANTHER" id="PTHR10641">
    <property type="entry name" value="MYB FAMILY TRANSCRIPTION FACTOR"/>
    <property type="match status" value="1"/>
</dbReference>
<keyword evidence="6" id="KW-0539">Nucleus</keyword>
<keyword evidence="3" id="KW-0805">Transcription regulation</keyword>
<feature type="compositionally biased region" description="Polar residues" evidence="7">
    <location>
        <begin position="163"/>
        <end position="175"/>
    </location>
</feature>
<proteinExistence type="predicted"/>
<feature type="domain" description="Myb-like" evidence="8">
    <location>
        <begin position="45"/>
        <end position="97"/>
    </location>
</feature>
<dbReference type="FunFam" id="1.10.10.60:FF:000015">
    <property type="entry name" value="Transcription factor RAX3"/>
    <property type="match status" value="1"/>
</dbReference>
<dbReference type="CDD" id="cd00167">
    <property type="entry name" value="SANT"/>
    <property type="match status" value="2"/>
</dbReference>
<dbReference type="SUPFAM" id="SSF46689">
    <property type="entry name" value="Homeodomain-like"/>
    <property type="match status" value="1"/>
</dbReference>
<dbReference type="InterPro" id="IPR017930">
    <property type="entry name" value="Myb_dom"/>
</dbReference>
<protein>
    <submittedName>
        <fullName evidence="10">Uncharacterized protein</fullName>
    </submittedName>
</protein>
<feature type="region of interest" description="Disordered" evidence="7">
    <location>
        <begin position="270"/>
        <end position="299"/>
    </location>
</feature>
<evidence type="ECO:0000256" key="7">
    <source>
        <dbReference type="SAM" id="MobiDB-lite"/>
    </source>
</evidence>
<name>A0A9Q1K5V3_9CARY</name>
<dbReference type="PROSITE" id="PS51294">
    <property type="entry name" value="HTH_MYB"/>
    <property type="match status" value="2"/>
</dbReference>
<dbReference type="InterPro" id="IPR001005">
    <property type="entry name" value="SANT/Myb"/>
</dbReference>
<dbReference type="Gene3D" id="1.10.10.60">
    <property type="entry name" value="Homeodomain-like"/>
    <property type="match status" value="2"/>
</dbReference>
<organism evidence="10 11">
    <name type="scientific">Carnegiea gigantea</name>
    <dbReference type="NCBI Taxonomy" id="171969"/>
    <lineage>
        <taxon>Eukaryota</taxon>
        <taxon>Viridiplantae</taxon>
        <taxon>Streptophyta</taxon>
        <taxon>Embryophyta</taxon>
        <taxon>Tracheophyta</taxon>
        <taxon>Spermatophyta</taxon>
        <taxon>Magnoliopsida</taxon>
        <taxon>eudicotyledons</taxon>
        <taxon>Gunneridae</taxon>
        <taxon>Pentapetalae</taxon>
        <taxon>Caryophyllales</taxon>
        <taxon>Cactineae</taxon>
        <taxon>Cactaceae</taxon>
        <taxon>Cactoideae</taxon>
        <taxon>Echinocereeae</taxon>
        <taxon>Carnegiea</taxon>
    </lineage>
</organism>
<evidence type="ECO:0000256" key="6">
    <source>
        <dbReference type="ARBA" id="ARBA00023242"/>
    </source>
</evidence>
<evidence type="ECO:0000256" key="1">
    <source>
        <dbReference type="ARBA" id="ARBA00004123"/>
    </source>
</evidence>
<evidence type="ECO:0000313" key="11">
    <source>
        <dbReference type="Proteomes" id="UP001153076"/>
    </source>
</evidence>
<comment type="caution">
    <text evidence="10">The sequence shown here is derived from an EMBL/GenBank/DDBJ whole genome shotgun (WGS) entry which is preliminary data.</text>
</comment>
<reference evidence="10" key="1">
    <citation type="submission" date="2022-04" db="EMBL/GenBank/DDBJ databases">
        <title>Carnegiea gigantea Genome sequencing and assembly v2.</title>
        <authorList>
            <person name="Copetti D."/>
            <person name="Sanderson M.J."/>
            <person name="Burquez A."/>
            <person name="Wojciechowski M.F."/>
        </authorList>
    </citation>
    <scope>NUCLEOTIDE SEQUENCE</scope>
    <source>
        <strain evidence="10">SGP5-SGP5p</strain>
        <tissue evidence="10">Aerial part</tissue>
    </source>
</reference>
<dbReference type="GO" id="GO:0003677">
    <property type="term" value="F:DNA binding"/>
    <property type="evidence" value="ECO:0007669"/>
    <property type="project" value="UniProtKB-KW"/>
</dbReference>
<feature type="compositionally biased region" description="Polar residues" evidence="7">
    <location>
        <begin position="183"/>
        <end position="194"/>
    </location>
</feature>
<evidence type="ECO:0000256" key="4">
    <source>
        <dbReference type="ARBA" id="ARBA00023125"/>
    </source>
</evidence>
<evidence type="ECO:0000256" key="2">
    <source>
        <dbReference type="ARBA" id="ARBA00022737"/>
    </source>
</evidence>
<feature type="region of interest" description="Disordered" evidence="7">
    <location>
        <begin position="163"/>
        <end position="211"/>
    </location>
</feature>
<gene>
    <name evidence="10" type="ORF">Cgig2_017362</name>
</gene>
<dbReference type="SMART" id="SM00717">
    <property type="entry name" value="SANT"/>
    <property type="match status" value="2"/>
</dbReference>
<feature type="compositionally biased region" description="Low complexity" evidence="7">
    <location>
        <begin position="195"/>
        <end position="211"/>
    </location>
</feature>
<sequence length="327" mass="36879">MEHDFLQRVREKDCLGSVQIVEQVIIFPAVRFQGMGKGRKPCCDKAGVKKGPWSEAEDIKLISFIQKHGHSNWRALPRLAGLARCGKSCRLRWVNYLRPDLKRGNFTPQEEETIIKLHETLGNKWSKIASHFPGRTDNEIKNVWNTHLKKRLKAKECSNNSLMSSDISTKDSSLNEALDGTGTDCSQQVIMHQTSPSSSSSISYSSQASFSDHQMSDYNPELDHVGAPDPNIVGCHGDEMVVDSNFLDELIEIPFEPNLDLWDLLDGDSKSNRADPEAQSSKLDQIPNCPVSESDSRINKEDGGSWWWLVYLENELGLDHDQPKSWN</sequence>
<evidence type="ECO:0000256" key="5">
    <source>
        <dbReference type="ARBA" id="ARBA00023163"/>
    </source>
</evidence>
<dbReference type="OrthoDB" id="2143914at2759"/>
<dbReference type="InterPro" id="IPR009057">
    <property type="entry name" value="Homeodomain-like_sf"/>
</dbReference>
<keyword evidence="2" id="KW-0677">Repeat</keyword>
<keyword evidence="11" id="KW-1185">Reference proteome</keyword>
<feature type="domain" description="HTH myb-type" evidence="9">
    <location>
        <begin position="45"/>
        <end position="97"/>
    </location>
</feature>
<dbReference type="Pfam" id="PF00249">
    <property type="entry name" value="Myb_DNA-binding"/>
    <property type="match status" value="2"/>
</dbReference>
<dbReference type="PROSITE" id="PS50090">
    <property type="entry name" value="MYB_LIKE"/>
    <property type="match status" value="2"/>
</dbReference>
<dbReference type="PANTHER" id="PTHR10641:SF1103">
    <property type="entry name" value="TRANSCRIPTION FACTOR MYB72"/>
    <property type="match status" value="1"/>
</dbReference>
<evidence type="ECO:0000259" key="8">
    <source>
        <dbReference type="PROSITE" id="PS50090"/>
    </source>
</evidence>
<dbReference type="InterPro" id="IPR015495">
    <property type="entry name" value="Myb_TF_plants"/>
</dbReference>
<evidence type="ECO:0000256" key="3">
    <source>
        <dbReference type="ARBA" id="ARBA00023015"/>
    </source>
</evidence>
<dbReference type="AlphaFoldDB" id="A0A9Q1K5V3"/>
<feature type="domain" description="Myb-like" evidence="8">
    <location>
        <begin position="98"/>
        <end position="148"/>
    </location>
</feature>
<dbReference type="GO" id="GO:0005634">
    <property type="term" value="C:nucleus"/>
    <property type="evidence" value="ECO:0007669"/>
    <property type="project" value="UniProtKB-SubCell"/>
</dbReference>
<keyword evidence="5" id="KW-0804">Transcription</keyword>
<dbReference type="EMBL" id="JAKOGI010000323">
    <property type="protein sequence ID" value="KAJ8436937.1"/>
    <property type="molecule type" value="Genomic_DNA"/>
</dbReference>
<accession>A0A9Q1K5V3</accession>
<evidence type="ECO:0000259" key="9">
    <source>
        <dbReference type="PROSITE" id="PS51294"/>
    </source>
</evidence>
<comment type="subcellular location">
    <subcellularLocation>
        <location evidence="1">Nucleus</location>
    </subcellularLocation>
</comment>
<feature type="domain" description="HTH myb-type" evidence="9">
    <location>
        <begin position="98"/>
        <end position="152"/>
    </location>
</feature>